<name>A0A5N5HI07_9ROSA</name>
<dbReference type="Gene3D" id="3.30.1020.10">
    <property type="entry name" value="Antioxidant, Horf6, Chain A, domain2"/>
    <property type="match status" value="1"/>
</dbReference>
<dbReference type="SUPFAM" id="SSF52833">
    <property type="entry name" value="Thioredoxin-like"/>
    <property type="match status" value="1"/>
</dbReference>
<dbReference type="GO" id="GO:0005739">
    <property type="term" value="C:mitochondrion"/>
    <property type="evidence" value="ECO:0007669"/>
    <property type="project" value="TreeGrafter"/>
</dbReference>
<dbReference type="EC" id="1.11.1.24" evidence="1"/>
<sequence>MPTMMISSVSMAKAAESELFRVQDFNDFDCSGRWPSTPGSFQKKGVKLVVYHATICLRILSGLRTSKPTTDALNMMESDVNDYSRNQVPSRSLHIVGPDTKVKLSFLYPANTGRNMDEVVRVLESLQKANKHKVATSANWKSGDPMIISPLLSQDEAKKMFPQGYKTMDLTSKKEYLRFTDV</sequence>
<dbReference type="GO" id="GO:0045454">
    <property type="term" value="P:cell redox homeostasis"/>
    <property type="evidence" value="ECO:0007669"/>
    <property type="project" value="TreeGrafter"/>
</dbReference>
<dbReference type="OrthoDB" id="2996783at2759"/>
<comment type="catalytic activity">
    <reaction evidence="3">
        <text>a hydroperoxide + [thioredoxin]-dithiol = an alcohol + [thioredoxin]-disulfide + H2O</text>
        <dbReference type="Rhea" id="RHEA:62620"/>
        <dbReference type="Rhea" id="RHEA-COMP:10698"/>
        <dbReference type="Rhea" id="RHEA-COMP:10700"/>
        <dbReference type="ChEBI" id="CHEBI:15377"/>
        <dbReference type="ChEBI" id="CHEBI:29950"/>
        <dbReference type="ChEBI" id="CHEBI:30879"/>
        <dbReference type="ChEBI" id="CHEBI:35924"/>
        <dbReference type="ChEBI" id="CHEBI:50058"/>
        <dbReference type="EC" id="1.11.1.24"/>
    </reaction>
</comment>
<dbReference type="Proteomes" id="UP000327157">
    <property type="component" value="Chromosome 16"/>
</dbReference>
<dbReference type="GO" id="GO:0140824">
    <property type="term" value="F:thioredoxin-dependent peroxiredoxin activity"/>
    <property type="evidence" value="ECO:0007669"/>
    <property type="project" value="UniProtKB-EC"/>
</dbReference>
<dbReference type="FunFam" id="3.30.1020.10:FF:000001">
    <property type="entry name" value="1-Cys peroxiredoxin"/>
    <property type="match status" value="1"/>
</dbReference>
<protein>
    <recommendedName>
        <fullName evidence="1">thioredoxin-dependent peroxiredoxin</fullName>
        <ecNumber evidence="1">1.11.1.24</ecNumber>
    </recommendedName>
</protein>
<dbReference type="PANTHER" id="PTHR43503:SF4">
    <property type="entry name" value="PEROXIREDOXIN-6"/>
    <property type="match status" value="1"/>
</dbReference>
<dbReference type="PANTHER" id="PTHR43503">
    <property type="entry name" value="MCG48959-RELATED"/>
    <property type="match status" value="1"/>
</dbReference>
<keyword evidence="2" id="KW-0560">Oxidoreductase</keyword>
<dbReference type="InterPro" id="IPR019479">
    <property type="entry name" value="Peroxiredoxin_C"/>
</dbReference>
<evidence type="ECO:0000256" key="3">
    <source>
        <dbReference type="ARBA" id="ARBA00049091"/>
    </source>
</evidence>
<reference evidence="6" key="2">
    <citation type="submission" date="2019-10" db="EMBL/GenBank/DDBJ databases">
        <title>A de novo genome assembly of a pear dwarfing rootstock.</title>
        <authorList>
            <person name="Wang F."/>
            <person name="Wang J."/>
            <person name="Li S."/>
            <person name="Zhang Y."/>
            <person name="Fang M."/>
            <person name="Ma L."/>
            <person name="Zhao Y."/>
            <person name="Jiang S."/>
        </authorList>
    </citation>
    <scope>NUCLEOTIDE SEQUENCE [LARGE SCALE GENOMIC DNA]</scope>
</reference>
<comment type="caution">
    <text evidence="5">The sequence shown here is derived from an EMBL/GenBank/DDBJ whole genome shotgun (WGS) entry which is preliminary data.</text>
</comment>
<keyword evidence="6" id="KW-1185">Reference proteome</keyword>
<dbReference type="GO" id="GO:0005829">
    <property type="term" value="C:cytosol"/>
    <property type="evidence" value="ECO:0007669"/>
    <property type="project" value="TreeGrafter"/>
</dbReference>
<reference evidence="5 6" key="1">
    <citation type="submission" date="2019-09" db="EMBL/GenBank/DDBJ databases">
        <authorList>
            <person name="Ou C."/>
        </authorList>
    </citation>
    <scope>NUCLEOTIDE SEQUENCE [LARGE SCALE GENOMIC DNA]</scope>
    <source>
        <strain evidence="5">S2</strain>
        <tissue evidence="5">Leaf</tissue>
    </source>
</reference>
<organism evidence="5 6">
    <name type="scientific">Pyrus ussuriensis x Pyrus communis</name>
    <dbReference type="NCBI Taxonomy" id="2448454"/>
    <lineage>
        <taxon>Eukaryota</taxon>
        <taxon>Viridiplantae</taxon>
        <taxon>Streptophyta</taxon>
        <taxon>Embryophyta</taxon>
        <taxon>Tracheophyta</taxon>
        <taxon>Spermatophyta</taxon>
        <taxon>Magnoliopsida</taxon>
        <taxon>eudicotyledons</taxon>
        <taxon>Gunneridae</taxon>
        <taxon>Pentapetalae</taxon>
        <taxon>rosids</taxon>
        <taxon>fabids</taxon>
        <taxon>Rosales</taxon>
        <taxon>Rosaceae</taxon>
        <taxon>Amygdaloideae</taxon>
        <taxon>Maleae</taxon>
        <taxon>Pyrus</taxon>
    </lineage>
</organism>
<dbReference type="InterPro" id="IPR036249">
    <property type="entry name" value="Thioredoxin-like_sf"/>
</dbReference>
<reference evidence="5 6" key="3">
    <citation type="submission" date="2019-11" db="EMBL/GenBank/DDBJ databases">
        <title>A de novo genome assembly of a pear dwarfing rootstock.</title>
        <authorList>
            <person name="Wang F."/>
            <person name="Wang J."/>
            <person name="Li S."/>
            <person name="Zhang Y."/>
            <person name="Fang M."/>
            <person name="Ma L."/>
            <person name="Zhao Y."/>
            <person name="Jiang S."/>
        </authorList>
    </citation>
    <scope>NUCLEOTIDE SEQUENCE [LARGE SCALE GENOMIC DNA]</scope>
    <source>
        <strain evidence="5">S2</strain>
        <tissue evidence="5">Leaf</tissue>
    </source>
</reference>
<evidence type="ECO:0000256" key="1">
    <source>
        <dbReference type="ARBA" id="ARBA00013017"/>
    </source>
</evidence>
<accession>A0A5N5HI07</accession>
<evidence type="ECO:0000313" key="6">
    <source>
        <dbReference type="Proteomes" id="UP000327157"/>
    </source>
</evidence>
<proteinExistence type="predicted"/>
<feature type="domain" description="Peroxiredoxin C-terminal" evidence="4">
    <location>
        <begin position="126"/>
        <end position="163"/>
    </location>
</feature>
<dbReference type="Pfam" id="PF10417">
    <property type="entry name" value="1-cysPrx_C"/>
    <property type="match status" value="1"/>
</dbReference>
<gene>
    <name evidence="5" type="ORF">D8674_016780</name>
</gene>
<dbReference type="AlphaFoldDB" id="A0A5N5HI07"/>
<dbReference type="EMBL" id="SMOL01000160">
    <property type="protein sequence ID" value="KAB2625120.1"/>
    <property type="molecule type" value="Genomic_DNA"/>
</dbReference>
<evidence type="ECO:0000256" key="2">
    <source>
        <dbReference type="ARBA" id="ARBA00023002"/>
    </source>
</evidence>
<evidence type="ECO:0000259" key="4">
    <source>
        <dbReference type="Pfam" id="PF10417"/>
    </source>
</evidence>
<evidence type="ECO:0000313" key="5">
    <source>
        <dbReference type="EMBL" id="KAB2625120.1"/>
    </source>
</evidence>